<comment type="caution">
    <text evidence="2">The sequence shown here is derived from an EMBL/GenBank/DDBJ whole genome shotgun (WGS) entry which is preliminary data.</text>
</comment>
<evidence type="ECO:0008006" key="4">
    <source>
        <dbReference type="Google" id="ProtNLM"/>
    </source>
</evidence>
<dbReference type="Pfam" id="PF04614">
    <property type="entry name" value="Pex19"/>
    <property type="match status" value="1"/>
</dbReference>
<dbReference type="PANTHER" id="PTHR12774:SF2">
    <property type="entry name" value="PEROXISOMAL BIOGENESIS FACTOR 19"/>
    <property type="match status" value="1"/>
</dbReference>
<protein>
    <recommendedName>
        <fullName evidence="4">Peroxin 19</fullName>
    </recommendedName>
</protein>
<dbReference type="EMBL" id="AJWJ01000024">
    <property type="protein sequence ID" value="KAF2077598.1"/>
    <property type="molecule type" value="Genomic_DNA"/>
</dbReference>
<dbReference type="OrthoDB" id="21292at2759"/>
<feature type="region of interest" description="Disordered" evidence="1">
    <location>
        <begin position="301"/>
        <end position="334"/>
    </location>
</feature>
<keyword evidence="3" id="KW-1185">Reference proteome</keyword>
<feature type="region of interest" description="Disordered" evidence="1">
    <location>
        <begin position="1"/>
        <end position="58"/>
    </location>
</feature>
<organism evidence="2 3">
    <name type="scientific">Polysphondylium violaceum</name>
    <dbReference type="NCBI Taxonomy" id="133409"/>
    <lineage>
        <taxon>Eukaryota</taxon>
        <taxon>Amoebozoa</taxon>
        <taxon>Evosea</taxon>
        <taxon>Eumycetozoa</taxon>
        <taxon>Dictyostelia</taxon>
        <taxon>Dictyosteliales</taxon>
        <taxon>Dictyosteliaceae</taxon>
        <taxon>Polysphondylium</taxon>
    </lineage>
</organism>
<evidence type="ECO:0000313" key="3">
    <source>
        <dbReference type="Proteomes" id="UP000695562"/>
    </source>
</evidence>
<evidence type="ECO:0000313" key="2">
    <source>
        <dbReference type="EMBL" id="KAF2077598.1"/>
    </source>
</evidence>
<gene>
    <name evidence="2" type="ORF">CYY_001061</name>
</gene>
<feature type="compositionally biased region" description="Low complexity" evidence="1">
    <location>
        <begin position="307"/>
        <end position="328"/>
    </location>
</feature>
<sequence>MDLDDLLNSALDELEVQEKEQPTPPPPAVVKPAAPAVNTNVNKTTTATPSTSNNNSNSFPAAAGGFGGMEEMFKAMMGGEDAFKNLFGADGSMKPGSEGDMESLTADLEKFTSQLNSLLAEETFDESKLNEFANAFNLPTDFNNKNNTATTTTTTSTNTTNTTPPQGISIDNFQDHISATLKNLASDASKPQDEGIPPGLEEMFAQLSKVLDETNLNEGDGDEINNFFEGTMQYLGKNYPEWIERNKDKYSAQDIERFTKQSELFKVLLNNEDLDKNENLFTKLSEYGSLPEEFTDEYLASLEKDQQQLQQEQQQTTQDTKSTTTTTTPTEENK</sequence>
<name>A0A8J4PYQ1_9MYCE</name>
<dbReference type="GO" id="GO:0033328">
    <property type="term" value="F:peroxisome membrane targeting sequence binding"/>
    <property type="evidence" value="ECO:0007669"/>
    <property type="project" value="TreeGrafter"/>
</dbReference>
<dbReference type="AlphaFoldDB" id="A0A8J4PYQ1"/>
<reference evidence="2" key="1">
    <citation type="submission" date="2020-01" db="EMBL/GenBank/DDBJ databases">
        <title>Development of genomics and gene disruption for Polysphondylium violaceum indicates a role for the polyketide synthase stlB in stalk morphogenesis.</title>
        <authorList>
            <person name="Narita B."/>
            <person name="Kawabe Y."/>
            <person name="Kin K."/>
            <person name="Saito T."/>
            <person name="Gibbs R."/>
            <person name="Kuspa A."/>
            <person name="Muzny D."/>
            <person name="Queller D."/>
            <person name="Richards S."/>
            <person name="Strassman J."/>
            <person name="Sucgang R."/>
            <person name="Worley K."/>
            <person name="Schaap P."/>
        </authorList>
    </citation>
    <scope>NUCLEOTIDE SEQUENCE</scope>
    <source>
        <strain evidence="2">QSvi11</strain>
    </source>
</reference>
<dbReference type="InterPro" id="IPR006708">
    <property type="entry name" value="Pex19"/>
</dbReference>
<dbReference type="InterPro" id="IPR038322">
    <property type="entry name" value="Pex19_C_sf"/>
</dbReference>
<dbReference type="Proteomes" id="UP000695562">
    <property type="component" value="Unassembled WGS sequence"/>
</dbReference>
<accession>A0A8J4PYQ1</accession>
<dbReference type="Gene3D" id="1.20.120.900">
    <property type="entry name" value="Pex19, mPTS binding domain"/>
    <property type="match status" value="1"/>
</dbReference>
<dbReference type="GO" id="GO:0005778">
    <property type="term" value="C:peroxisomal membrane"/>
    <property type="evidence" value="ECO:0007669"/>
    <property type="project" value="TreeGrafter"/>
</dbReference>
<dbReference type="GO" id="GO:0045046">
    <property type="term" value="P:protein import into peroxisome membrane"/>
    <property type="evidence" value="ECO:0007669"/>
    <property type="project" value="TreeGrafter"/>
</dbReference>
<dbReference type="PANTHER" id="PTHR12774">
    <property type="entry name" value="PEROXISOMAL BIOGENESIS FACTOR 19"/>
    <property type="match status" value="1"/>
</dbReference>
<evidence type="ECO:0000256" key="1">
    <source>
        <dbReference type="SAM" id="MobiDB-lite"/>
    </source>
</evidence>
<proteinExistence type="predicted"/>
<feature type="compositionally biased region" description="Low complexity" evidence="1">
    <location>
        <begin position="30"/>
        <end position="58"/>
    </location>
</feature>